<feature type="domain" description="Biopterin-dependent aromatic amino acid hydroxylase family profile" evidence="9">
    <location>
        <begin position="112"/>
        <end position="462"/>
    </location>
</feature>
<dbReference type="GO" id="GO:0004505">
    <property type="term" value="F:phenylalanine 4-monooxygenase activity"/>
    <property type="evidence" value="ECO:0007669"/>
    <property type="project" value="UniProtKB-EC"/>
</dbReference>
<proteinExistence type="inferred from homology"/>
<organism evidence="11 12">
    <name type="scientific">Reticulomyxa filosa</name>
    <dbReference type="NCBI Taxonomy" id="46433"/>
    <lineage>
        <taxon>Eukaryota</taxon>
        <taxon>Sar</taxon>
        <taxon>Rhizaria</taxon>
        <taxon>Retaria</taxon>
        <taxon>Foraminifera</taxon>
        <taxon>Monothalamids</taxon>
        <taxon>Reticulomyxidae</taxon>
        <taxon>Reticulomyxa</taxon>
    </lineage>
</organism>
<dbReference type="PRINTS" id="PR00372">
    <property type="entry name" value="FYWHYDRXLASE"/>
</dbReference>
<keyword evidence="5" id="KW-0560">Oxidoreductase</keyword>
<dbReference type="PANTHER" id="PTHR11473:SF24">
    <property type="entry name" value="PHENYLALANINE-4-HYDROXYLASE"/>
    <property type="match status" value="1"/>
</dbReference>
<comment type="cofactor">
    <cofactor evidence="1 8">
        <name>Fe(2+)</name>
        <dbReference type="ChEBI" id="CHEBI:29033"/>
    </cofactor>
</comment>
<dbReference type="InterPro" id="IPR036329">
    <property type="entry name" value="Aro-AA_hydroxylase_C_sf"/>
</dbReference>
<reference evidence="11 12" key="1">
    <citation type="journal article" date="2013" name="Curr. Biol.">
        <title>The Genome of the Foraminiferan Reticulomyxa filosa.</title>
        <authorList>
            <person name="Glockner G."/>
            <person name="Hulsmann N."/>
            <person name="Schleicher M."/>
            <person name="Noegel A.A."/>
            <person name="Eichinger L."/>
            <person name="Gallinger C."/>
            <person name="Pawlowski J."/>
            <person name="Sierra R."/>
            <person name="Euteneuer U."/>
            <person name="Pillet L."/>
            <person name="Moustafa A."/>
            <person name="Platzer M."/>
            <person name="Groth M."/>
            <person name="Szafranski K."/>
            <person name="Schliwa M."/>
        </authorList>
    </citation>
    <scope>NUCLEOTIDE SEQUENCE [LARGE SCALE GENOMIC DNA]</scope>
</reference>
<evidence type="ECO:0000313" key="11">
    <source>
        <dbReference type="EMBL" id="ETO05966.1"/>
    </source>
</evidence>
<evidence type="ECO:0000256" key="2">
    <source>
        <dbReference type="ARBA" id="ARBA00009712"/>
    </source>
</evidence>
<evidence type="ECO:0000256" key="1">
    <source>
        <dbReference type="ARBA" id="ARBA00001954"/>
    </source>
</evidence>
<dbReference type="InterPro" id="IPR045865">
    <property type="entry name" value="ACT-like_dom_sf"/>
</dbReference>
<keyword evidence="4 8" id="KW-0479">Metal-binding</keyword>
<evidence type="ECO:0000259" key="9">
    <source>
        <dbReference type="PROSITE" id="PS51410"/>
    </source>
</evidence>
<keyword evidence="7" id="KW-0503">Monooxygenase</keyword>
<dbReference type="OrthoDB" id="983542at2759"/>
<comment type="caution">
    <text evidence="11">The sequence shown here is derived from an EMBL/GenBank/DDBJ whole genome shotgun (WGS) entry which is preliminary data.</text>
</comment>
<protein>
    <recommendedName>
        <fullName evidence="3">phenylalanine 4-monooxygenase</fullName>
        <ecNumber evidence="3">1.14.16.1</ecNumber>
    </recommendedName>
</protein>
<evidence type="ECO:0000256" key="6">
    <source>
        <dbReference type="ARBA" id="ARBA00023004"/>
    </source>
</evidence>
<sequence>MRSRWFSLFTLHRRNLSQSLAQIHGSPSSQVSLLAADKGVGPRSTILFGTKDSTGALAECLPVFTESKVDMTKIESTYGVNSNATHFIVDMAVGPEDKRIEKIISGLQKKSVALFARQIPPRLVPWFPITSEEVNSLALLVLEGGIDLQNPEHPGFNDPEYRQRRQQIADFASSFQYGSKPERIVYTKAETDAWSVIWNKLQPLVEKYACDQYLAALHDMQKHCGYREDNIPQLSDVSTFIQERTGFRLRPTAGLLSARHFLNGLAFNTFFCTQYLRHPAQPLYTPEPDLVHELVGHAPLFADPEFARFSQEIGLASIGATDEQITALSRCYWFSVEFGLCRKNPQSKERKVYGAGILSSFGEIEYAMSDKPEIRDWDPFAAAQQEYPITTYQPVYYIAESFDSAKQKLQEFASSLRKPFTVKWDAANQKLVVDSNVIRQDKSLVSKGTYGDLIFFFFTGRGVTSSSCILEEIKTSQILFNNCKLLALNIKNSFVNSAGTYFLSF</sequence>
<dbReference type="Proteomes" id="UP000023152">
    <property type="component" value="Unassembled WGS sequence"/>
</dbReference>
<dbReference type="EC" id="1.14.16.1" evidence="3"/>
<evidence type="ECO:0000256" key="3">
    <source>
        <dbReference type="ARBA" id="ARBA00011995"/>
    </source>
</evidence>
<evidence type="ECO:0000256" key="4">
    <source>
        <dbReference type="ARBA" id="ARBA00022723"/>
    </source>
</evidence>
<dbReference type="InterPro" id="IPR036951">
    <property type="entry name" value="ArAA_hydroxylase_sf"/>
</dbReference>
<evidence type="ECO:0000256" key="7">
    <source>
        <dbReference type="ARBA" id="ARBA00023033"/>
    </source>
</evidence>
<comment type="similarity">
    <text evidence="2">Belongs to the biopterin-dependent aromatic amino acid hydroxylase family.</text>
</comment>
<dbReference type="InterPro" id="IPR019774">
    <property type="entry name" value="Aromatic-AA_hydroxylase_C"/>
</dbReference>
<dbReference type="EMBL" id="ASPP01027628">
    <property type="protein sequence ID" value="ETO05966.1"/>
    <property type="molecule type" value="Genomic_DNA"/>
</dbReference>
<evidence type="ECO:0000313" key="12">
    <source>
        <dbReference type="Proteomes" id="UP000023152"/>
    </source>
</evidence>
<feature type="binding site" evidence="8">
    <location>
        <position position="292"/>
    </location>
    <ligand>
        <name>Fe cation</name>
        <dbReference type="ChEBI" id="CHEBI:24875"/>
    </ligand>
</feature>
<dbReference type="InterPro" id="IPR001273">
    <property type="entry name" value="ArAA_hydroxylase"/>
</dbReference>
<dbReference type="Gene3D" id="1.10.800.10">
    <property type="entry name" value="Aromatic amino acid hydroxylase"/>
    <property type="match status" value="1"/>
</dbReference>
<evidence type="ECO:0000259" key="10">
    <source>
        <dbReference type="PROSITE" id="PS51671"/>
    </source>
</evidence>
<feature type="binding site" evidence="8">
    <location>
        <position position="337"/>
    </location>
    <ligand>
        <name>Fe cation</name>
        <dbReference type="ChEBI" id="CHEBI:24875"/>
    </ligand>
</feature>
<gene>
    <name evidence="11" type="ORF">RFI_31435</name>
</gene>
<accession>X6LX99</accession>
<keyword evidence="6 8" id="KW-0408">Iron</keyword>
<dbReference type="PANTHER" id="PTHR11473">
    <property type="entry name" value="AROMATIC AMINO ACID HYDROXYLASE"/>
    <property type="match status" value="1"/>
</dbReference>
<dbReference type="SUPFAM" id="SSF56534">
    <property type="entry name" value="Aromatic aminoacid monoxygenases, catalytic and oligomerization domains"/>
    <property type="match status" value="1"/>
</dbReference>
<evidence type="ECO:0000256" key="8">
    <source>
        <dbReference type="PIRSR" id="PIRSR601273-2"/>
    </source>
</evidence>
<dbReference type="Pfam" id="PF00351">
    <property type="entry name" value="Biopterin_H"/>
    <property type="match status" value="1"/>
</dbReference>
<feature type="binding site" evidence="8">
    <location>
        <position position="297"/>
    </location>
    <ligand>
        <name>Fe cation</name>
        <dbReference type="ChEBI" id="CHEBI:24875"/>
    </ligand>
</feature>
<dbReference type="OMA" id="DIQSDMT"/>
<dbReference type="PROSITE" id="PS51671">
    <property type="entry name" value="ACT"/>
    <property type="match status" value="1"/>
</dbReference>
<dbReference type="CDD" id="cd04880">
    <property type="entry name" value="ACT_AAAH-PDT-like"/>
    <property type="match status" value="1"/>
</dbReference>
<dbReference type="InterPro" id="IPR002912">
    <property type="entry name" value="ACT_dom"/>
</dbReference>
<name>X6LX99_RETFI</name>
<dbReference type="PROSITE" id="PS51410">
    <property type="entry name" value="BH4_AAA_HYDROXYL_2"/>
    <property type="match status" value="1"/>
</dbReference>
<dbReference type="GO" id="GO:0005506">
    <property type="term" value="F:iron ion binding"/>
    <property type="evidence" value="ECO:0007669"/>
    <property type="project" value="InterPro"/>
</dbReference>
<evidence type="ECO:0000256" key="5">
    <source>
        <dbReference type="ARBA" id="ARBA00023002"/>
    </source>
</evidence>
<dbReference type="SUPFAM" id="SSF55021">
    <property type="entry name" value="ACT-like"/>
    <property type="match status" value="1"/>
</dbReference>
<keyword evidence="12" id="KW-1185">Reference proteome</keyword>
<dbReference type="AlphaFoldDB" id="X6LX99"/>
<feature type="domain" description="ACT" evidence="10">
    <location>
        <begin position="45"/>
        <end position="121"/>
    </location>
</feature>